<evidence type="ECO:0000313" key="13">
    <source>
        <dbReference type="EMBL" id="NIZ40002.1"/>
    </source>
</evidence>
<comment type="similarity">
    <text evidence="1 11">Belongs to the GatB/GatE family. GatB subfamily.</text>
</comment>
<dbReference type="Gene3D" id="1.10.10.410">
    <property type="match status" value="1"/>
</dbReference>
<evidence type="ECO:0000256" key="6">
    <source>
        <dbReference type="ARBA" id="ARBA00022840"/>
    </source>
</evidence>
<dbReference type="Pfam" id="PF02934">
    <property type="entry name" value="GatB_N"/>
    <property type="match status" value="1"/>
</dbReference>
<comment type="catalytic activity">
    <reaction evidence="9 11">
        <text>L-aspartyl-tRNA(Asn) + L-glutamine + ATP + H2O = L-asparaginyl-tRNA(Asn) + L-glutamate + ADP + phosphate + 2 H(+)</text>
        <dbReference type="Rhea" id="RHEA:14513"/>
        <dbReference type="Rhea" id="RHEA-COMP:9674"/>
        <dbReference type="Rhea" id="RHEA-COMP:9677"/>
        <dbReference type="ChEBI" id="CHEBI:15377"/>
        <dbReference type="ChEBI" id="CHEBI:15378"/>
        <dbReference type="ChEBI" id="CHEBI:29985"/>
        <dbReference type="ChEBI" id="CHEBI:30616"/>
        <dbReference type="ChEBI" id="CHEBI:43474"/>
        <dbReference type="ChEBI" id="CHEBI:58359"/>
        <dbReference type="ChEBI" id="CHEBI:78515"/>
        <dbReference type="ChEBI" id="CHEBI:78516"/>
        <dbReference type="ChEBI" id="CHEBI:456216"/>
    </reaction>
</comment>
<organism evidence="13 14">
    <name type="scientific">Entomospira entomophila</name>
    <dbReference type="NCBI Taxonomy" id="2719988"/>
    <lineage>
        <taxon>Bacteria</taxon>
        <taxon>Pseudomonadati</taxon>
        <taxon>Spirochaetota</taxon>
        <taxon>Spirochaetia</taxon>
        <taxon>Spirochaetales</taxon>
        <taxon>Spirochaetaceae</taxon>
        <taxon>Entomospira</taxon>
    </lineage>
</organism>
<keyword evidence="4 11" id="KW-0436">Ligase</keyword>
<dbReference type="SUPFAM" id="SSF89095">
    <property type="entry name" value="GatB/YqeY motif"/>
    <property type="match status" value="1"/>
</dbReference>
<accession>A0A968G7F7</accession>
<dbReference type="InterPro" id="IPR017958">
    <property type="entry name" value="Gln-tRNA_amidoTrfase_suB_CS"/>
</dbReference>
<dbReference type="EMBL" id="JAATLJ010000001">
    <property type="protein sequence ID" value="NIZ40002.1"/>
    <property type="molecule type" value="Genomic_DNA"/>
</dbReference>
<comment type="subunit">
    <text evidence="2 11">Heterotrimer of A, B and C subunits.</text>
</comment>
<evidence type="ECO:0000256" key="11">
    <source>
        <dbReference type="HAMAP-Rule" id="MF_00121"/>
    </source>
</evidence>
<dbReference type="PANTHER" id="PTHR11659">
    <property type="entry name" value="GLUTAMYL-TRNA GLN AMIDOTRANSFERASE SUBUNIT B MITOCHONDRIAL AND PROKARYOTIC PET112-RELATED"/>
    <property type="match status" value="1"/>
</dbReference>
<dbReference type="InterPro" id="IPR018027">
    <property type="entry name" value="Asn/Gln_amidotransferase"/>
</dbReference>
<dbReference type="GO" id="GO:0070681">
    <property type="term" value="P:glutaminyl-tRNAGln biosynthesis via transamidation"/>
    <property type="evidence" value="ECO:0007669"/>
    <property type="project" value="TreeGrafter"/>
</dbReference>
<dbReference type="GO" id="GO:0005524">
    <property type="term" value="F:ATP binding"/>
    <property type="evidence" value="ECO:0007669"/>
    <property type="project" value="UniProtKB-KW"/>
</dbReference>
<dbReference type="InterPro" id="IPR006075">
    <property type="entry name" value="Asn/Gln-tRNA_Trfase_suB/E_cat"/>
</dbReference>
<dbReference type="InterPro" id="IPR003789">
    <property type="entry name" value="Asn/Gln_tRNA_amidoTrase-B-like"/>
</dbReference>
<dbReference type="HAMAP" id="MF_00121">
    <property type="entry name" value="GatB"/>
    <property type="match status" value="1"/>
</dbReference>
<dbReference type="PROSITE" id="PS01234">
    <property type="entry name" value="GATB"/>
    <property type="match status" value="1"/>
</dbReference>
<sequence>MTIPVYEDKESGLKYQMIIGLETHVQVLSKTKAFCRCENSYGGIPNSRTCPVCMALPGAMPEVNQRLFEAAVLCGLTFGSTIRRDNHFARKNYSYPDLPKGFQITQTSPICTGGSLKIKSDTLIKEIPLIQLHMEEDVGKSLQIADERTDYYDYNRAGTPLLEIVSAPAMHTPEEASTYLTTLREIVRFLGISDGEMENGSLRCDANVNLKIETQDGWITTPIAEVKNMNSFRALRRAITFEAQRQLKEWLSNGITLESPDAVKTTRRWDDDNNQTIFMRNKGVLDDYRFSREPDLPNIALESDWIESLKKQLDITPMEYRERLINDYDLTEDDAYTITSSRELLAFYLEAAKGAISAKKVANRLLSELLAVIKEQNITIQHSPISPNQLRSLCDLVEKNTITSKQSKKVFAAMVESSKDPITLVAELGLQMIDDPQQIENWVHEVLSESPQAVEDYHKGTDHALKFMMGQLMKKSGGKAQAEVARDLFLRILGPIQNPRR</sequence>
<evidence type="ECO:0000256" key="2">
    <source>
        <dbReference type="ARBA" id="ARBA00011123"/>
    </source>
</evidence>
<evidence type="ECO:0000256" key="7">
    <source>
        <dbReference type="ARBA" id="ARBA00022917"/>
    </source>
</evidence>
<reference evidence="13 14" key="1">
    <citation type="submission" date="2020-03" db="EMBL/GenBank/DDBJ databases">
        <title>Spirochaetal bacteria isolated from arthropods constitute a novel genus Entomospira genus novum within the order Spirochaetales.</title>
        <authorList>
            <person name="Grana-Miraglia L."/>
            <person name="Sikutova S."/>
            <person name="Fingerle V."/>
            <person name="Sing A."/>
            <person name="Castillo-Ramirez S."/>
            <person name="Margos G."/>
            <person name="Rudolf I."/>
        </authorList>
    </citation>
    <scope>NUCLEOTIDE SEQUENCE [LARGE SCALE GENOMIC DNA]</scope>
    <source>
        <strain evidence="13 14">BR193</strain>
    </source>
</reference>
<dbReference type="RefSeq" id="WP_167699611.1">
    <property type="nucleotide sequence ID" value="NZ_CP118174.1"/>
</dbReference>
<dbReference type="PANTHER" id="PTHR11659:SF0">
    <property type="entry name" value="GLUTAMYL-TRNA(GLN) AMIDOTRANSFERASE SUBUNIT B, MITOCHONDRIAL"/>
    <property type="match status" value="1"/>
</dbReference>
<comment type="catalytic activity">
    <reaction evidence="10 11">
        <text>L-glutamyl-tRNA(Gln) + L-glutamine + ATP + H2O = L-glutaminyl-tRNA(Gln) + L-glutamate + ADP + phosphate + H(+)</text>
        <dbReference type="Rhea" id="RHEA:17521"/>
        <dbReference type="Rhea" id="RHEA-COMP:9681"/>
        <dbReference type="Rhea" id="RHEA-COMP:9684"/>
        <dbReference type="ChEBI" id="CHEBI:15377"/>
        <dbReference type="ChEBI" id="CHEBI:15378"/>
        <dbReference type="ChEBI" id="CHEBI:29985"/>
        <dbReference type="ChEBI" id="CHEBI:30616"/>
        <dbReference type="ChEBI" id="CHEBI:43474"/>
        <dbReference type="ChEBI" id="CHEBI:58359"/>
        <dbReference type="ChEBI" id="CHEBI:78520"/>
        <dbReference type="ChEBI" id="CHEBI:78521"/>
        <dbReference type="ChEBI" id="CHEBI:456216"/>
    </reaction>
</comment>
<dbReference type="InterPro" id="IPR004413">
    <property type="entry name" value="GatB"/>
</dbReference>
<evidence type="ECO:0000256" key="8">
    <source>
        <dbReference type="ARBA" id="ARBA00024799"/>
    </source>
</evidence>
<keyword evidence="14" id="KW-1185">Reference proteome</keyword>
<feature type="domain" description="Asn/Gln amidotransferase" evidence="12">
    <location>
        <begin position="346"/>
        <end position="493"/>
    </location>
</feature>
<dbReference type="NCBIfam" id="TIGR00133">
    <property type="entry name" value="gatB"/>
    <property type="match status" value="1"/>
</dbReference>
<name>A0A968G7F7_9SPIO</name>
<evidence type="ECO:0000256" key="1">
    <source>
        <dbReference type="ARBA" id="ARBA00005306"/>
    </source>
</evidence>
<dbReference type="Pfam" id="PF02637">
    <property type="entry name" value="GatB_Yqey"/>
    <property type="match status" value="1"/>
</dbReference>
<dbReference type="InterPro" id="IPR014746">
    <property type="entry name" value="Gln_synth/guanido_kin_cat_dom"/>
</dbReference>
<gene>
    <name evidence="11 13" type="primary">gatB</name>
    <name evidence="13" type="ORF">HCT14_00505</name>
</gene>
<evidence type="ECO:0000256" key="5">
    <source>
        <dbReference type="ARBA" id="ARBA00022741"/>
    </source>
</evidence>
<keyword evidence="5 11" id="KW-0547">Nucleotide-binding</keyword>
<protein>
    <recommendedName>
        <fullName evidence="3 11">Aspartyl/glutamyl-tRNA(Asn/Gln) amidotransferase subunit B</fullName>
        <shortName evidence="11">Asp/Glu-ADT subunit B</shortName>
        <ecNumber evidence="11">6.3.5.-</ecNumber>
    </recommendedName>
</protein>
<keyword evidence="7 11" id="KW-0648">Protein biosynthesis</keyword>
<dbReference type="FunFam" id="1.10.10.410:FF:000001">
    <property type="entry name" value="Aspartyl/glutamyl-tRNA(Asn/Gln) amidotransferase subunit B"/>
    <property type="match status" value="1"/>
</dbReference>
<dbReference type="GO" id="GO:0050567">
    <property type="term" value="F:glutaminyl-tRNA synthase (glutamine-hydrolyzing) activity"/>
    <property type="evidence" value="ECO:0007669"/>
    <property type="project" value="UniProtKB-UniRule"/>
</dbReference>
<evidence type="ECO:0000259" key="12">
    <source>
        <dbReference type="SMART" id="SM00845"/>
    </source>
</evidence>
<dbReference type="InterPro" id="IPR017959">
    <property type="entry name" value="Asn/Gln-tRNA_amidoTrfase_suB/E"/>
</dbReference>
<evidence type="ECO:0000256" key="3">
    <source>
        <dbReference type="ARBA" id="ARBA00016923"/>
    </source>
</evidence>
<comment type="function">
    <text evidence="8 11">Allows the formation of correctly charged Asn-tRNA(Asn) or Gln-tRNA(Gln) through the transamidation of misacylated Asp-tRNA(Asn) or Glu-tRNA(Gln) in organisms which lack either or both of asparaginyl-tRNA or glutaminyl-tRNA synthetases. The reaction takes place in the presence of glutamine and ATP through an activated phospho-Asp-tRNA(Asn) or phospho-Glu-tRNA(Gln).</text>
</comment>
<evidence type="ECO:0000256" key="9">
    <source>
        <dbReference type="ARBA" id="ARBA00047380"/>
    </source>
</evidence>
<evidence type="ECO:0000256" key="10">
    <source>
        <dbReference type="ARBA" id="ARBA00047913"/>
    </source>
</evidence>
<dbReference type="EC" id="6.3.5.-" evidence="11"/>
<evidence type="ECO:0000313" key="14">
    <source>
        <dbReference type="Proteomes" id="UP000711995"/>
    </source>
</evidence>
<comment type="caution">
    <text evidence="13">The sequence shown here is derived from an EMBL/GenBank/DDBJ whole genome shotgun (WGS) entry which is preliminary data.</text>
</comment>
<keyword evidence="6 11" id="KW-0067">ATP-binding</keyword>
<dbReference type="AlphaFoldDB" id="A0A968G7F7"/>
<dbReference type="SUPFAM" id="SSF55931">
    <property type="entry name" value="Glutamine synthetase/guanido kinase"/>
    <property type="match status" value="1"/>
</dbReference>
<dbReference type="InterPro" id="IPR023168">
    <property type="entry name" value="GatB_Yqey_C_2"/>
</dbReference>
<evidence type="ECO:0000256" key="4">
    <source>
        <dbReference type="ARBA" id="ARBA00022598"/>
    </source>
</evidence>
<dbReference type="SMART" id="SM00845">
    <property type="entry name" value="GatB_Yqey"/>
    <property type="match status" value="1"/>
</dbReference>
<dbReference type="GO" id="GO:0006412">
    <property type="term" value="P:translation"/>
    <property type="evidence" value="ECO:0007669"/>
    <property type="project" value="UniProtKB-UniRule"/>
</dbReference>
<dbReference type="NCBIfam" id="NF004014">
    <property type="entry name" value="PRK05477.1-4"/>
    <property type="match status" value="1"/>
</dbReference>
<dbReference type="Proteomes" id="UP000711995">
    <property type="component" value="Unassembled WGS sequence"/>
</dbReference>
<proteinExistence type="inferred from homology"/>
<dbReference type="NCBIfam" id="NF004012">
    <property type="entry name" value="PRK05477.1-2"/>
    <property type="match status" value="1"/>
</dbReference>